<protein>
    <submittedName>
        <fullName evidence="1">Uncharacterized protein</fullName>
    </submittedName>
</protein>
<organism evidence="1 2">
    <name type="scientific">Dyella mobilis</name>
    <dbReference type="NCBI Taxonomy" id="1849582"/>
    <lineage>
        <taxon>Bacteria</taxon>
        <taxon>Pseudomonadati</taxon>
        <taxon>Pseudomonadota</taxon>
        <taxon>Gammaproteobacteria</taxon>
        <taxon>Lysobacterales</taxon>
        <taxon>Rhodanobacteraceae</taxon>
        <taxon>Dyella</taxon>
    </lineage>
</organism>
<dbReference type="Proteomes" id="UP001430193">
    <property type="component" value="Unassembled WGS sequence"/>
</dbReference>
<keyword evidence="2" id="KW-1185">Reference proteome</keyword>
<dbReference type="RefSeq" id="WP_204630516.1">
    <property type="nucleotide sequence ID" value="NZ_BSOC01000007.1"/>
</dbReference>
<proteinExistence type="predicted"/>
<comment type="caution">
    <text evidence="1">The sequence shown here is derived from an EMBL/GenBank/DDBJ whole genome shotgun (WGS) entry which is preliminary data.</text>
</comment>
<gene>
    <name evidence="1" type="ORF">ISS99_05085</name>
</gene>
<accession>A0ABS2KCI0</accession>
<sequence length="178" mass="19532">MAAGNLVITATADGYRRRGRSGPETLHRGSVMRRAVISLTLTLWAILPVAGHGQGSLETFKVSDDKFFSNYRPVLIDYLRTRHIQAATHACILGEKDGKGAYFAWVIWPAGHQIILWEDGVAALARSRRILDLNKDVVAADDDVNGSDYLVTRQWVGDQEDACGKNGLSVDITPAELK</sequence>
<dbReference type="EMBL" id="JADIKF010000036">
    <property type="protein sequence ID" value="MBM7128891.1"/>
    <property type="molecule type" value="Genomic_DNA"/>
</dbReference>
<name>A0ABS2KCI0_9GAMM</name>
<evidence type="ECO:0000313" key="1">
    <source>
        <dbReference type="EMBL" id="MBM7128891.1"/>
    </source>
</evidence>
<reference evidence="1" key="1">
    <citation type="submission" date="2020-10" db="EMBL/GenBank/DDBJ databases">
        <title>Phylogeny of dyella-like bacteria.</title>
        <authorList>
            <person name="Fu J."/>
        </authorList>
    </citation>
    <scope>NUCLEOTIDE SEQUENCE</scope>
    <source>
        <strain evidence="1">DHON07</strain>
    </source>
</reference>
<evidence type="ECO:0000313" key="2">
    <source>
        <dbReference type="Proteomes" id="UP001430193"/>
    </source>
</evidence>